<dbReference type="Proteomes" id="UP001595765">
    <property type="component" value="Unassembled WGS sequence"/>
</dbReference>
<evidence type="ECO:0000313" key="1">
    <source>
        <dbReference type="EMBL" id="MFC4035534.1"/>
    </source>
</evidence>
<sequence length="86" mass="9486">MGKRFTTSCAVQPSEGFAVLSAPLLVLSVCAAGTIEAICRAIICVTLGRIAAAALHDSRSVDRSKIIHELTAMSRRLHRPWWRRRQ</sequence>
<evidence type="ECO:0000313" key="2">
    <source>
        <dbReference type="Proteomes" id="UP001595765"/>
    </source>
</evidence>
<comment type="caution">
    <text evidence="1">The sequence shown here is derived from an EMBL/GenBank/DDBJ whole genome shotgun (WGS) entry which is preliminary data.</text>
</comment>
<reference evidence="2" key="1">
    <citation type="journal article" date="2019" name="Int. J. Syst. Evol. Microbiol.">
        <title>The Global Catalogue of Microorganisms (GCM) 10K type strain sequencing project: providing services to taxonomists for standard genome sequencing and annotation.</title>
        <authorList>
            <consortium name="The Broad Institute Genomics Platform"/>
            <consortium name="The Broad Institute Genome Sequencing Center for Infectious Disease"/>
            <person name="Wu L."/>
            <person name="Ma J."/>
        </authorList>
    </citation>
    <scope>NUCLEOTIDE SEQUENCE [LARGE SCALE GENOMIC DNA]</scope>
    <source>
        <strain evidence="2">CGMCC 4.7237</strain>
    </source>
</reference>
<evidence type="ECO:0008006" key="3">
    <source>
        <dbReference type="Google" id="ProtNLM"/>
    </source>
</evidence>
<dbReference type="EMBL" id="JBHSBB010000027">
    <property type="protein sequence ID" value="MFC4035534.1"/>
    <property type="molecule type" value="Genomic_DNA"/>
</dbReference>
<gene>
    <name evidence="1" type="ORF">ACFO3J_29290</name>
</gene>
<dbReference type="RefSeq" id="WP_386435630.1">
    <property type="nucleotide sequence ID" value="NZ_JBHSBB010000027.1"/>
</dbReference>
<keyword evidence="2" id="KW-1185">Reference proteome</keyword>
<protein>
    <recommendedName>
        <fullName evidence="3">Secreted protein</fullName>
    </recommendedName>
</protein>
<proteinExistence type="predicted"/>
<name>A0ABV8HZ47_9ACTN</name>
<organism evidence="1 2">
    <name type="scientific">Streptomyces polygonati</name>
    <dbReference type="NCBI Taxonomy" id="1617087"/>
    <lineage>
        <taxon>Bacteria</taxon>
        <taxon>Bacillati</taxon>
        <taxon>Actinomycetota</taxon>
        <taxon>Actinomycetes</taxon>
        <taxon>Kitasatosporales</taxon>
        <taxon>Streptomycetaceae</taxon>
        <taxon>Streptomyces</taxon>
    </lineage>
</organism>
<accession>A0ABV8HZ47</accession>